<proteinExistence type="predicted"/>
<comment type="caution">
    <text evidence="2">The sequence shown here is derived from an EMBL/GenBank/DDBJ whole genome shotgun (WGS) entry which is preliminary data.</text>
</comment>
<dbReference type="Gene3D" id="2.60.120.10">
    <property type="entry name" value="Jelly Rolls"/>
    <property type="match status" value="1"/>
</dbReference>
<dbReference type="InterPro" id="IPR014710">
    <property type="entry name" value="RmlC-like_jellyroll"/>
</dbReference>
<gene>
    <name evidence="2" type="ORF">KDK67_07710</name>
</gene>
<reference evidence="2" key="1">
    <citation type="journal article" date="2021" name="mSystems">
        <title>Bacteria and Archaea Synergistically Convert Glycine Betaine to Biogenic Methane in the Formosa Cold Seep of the South China Sea.</title>
        <authorList>
            <person name="Li L."/>
            <person name="Zhang W."/>
            <person name="Zhang S."/>
            <person name="Song L."/>
            <person name="Sun Q."/>
            <person name="Zhang H."/>
            <person name="Xiang H."/>
            <person name="Dong X."/>
        </authorList>
    </citation>
    <scope>NUCLEOTIDE SEQUENCE</scope>
    <source>
        <strain evidence="2">LLY</strain>
    </source>
</reference>
<protein>
    <submittedName>
        <fullName evidence="2">Cupin domain-containing protein</fullName>
    </submittedName>
</protein>
<dbReference type="EMBL" id="JAGSOI010000027">
    <property type="protein sequence ID" value="MCM1986878.1"/>
    <property type="molecule type" value="Genomic_DNA"/>
</dbReference>
<dbReference type="SUPFAM" id="SSF51182">
    <property type="entry name" value="RmlC-like cupins"/>
    <property type="match status" value="1"/>
</dbReference>
<keyword evidence="3" id="KW-1185">Reference proteome</keyword>
<dbReference type="AlphaFoldDB" id="A0A9E5DBX4"/>
<reference evidence="2" key="2">
    <citation type="submission" date="2021-04" db="EMBL/GenBank/DDBJ databases">
        <authorList>
            <person name="Dong X."/>
        </authorList>
    </citation>
    <scope>NUCLEOTIDE SEQUENCE</scope>
    <source>
        <strain evidence="2">LLY</strain>
    </source>
</reference>
<dbReference type="RefSeq" id="WP_250868226.1">
    <property type="nucleotide sequence ID" value="NZ_JAGSOI010000027.1"/>
</dbReference>
<evidence type="ECO:0000313" key="2">
    <source>
        <dbReference type="EMBL" id="MCM1986878.1"/>
    </source>
</evidence>
<evidence type="ECO:0000313" key="3">
    <source>
        <dbReference type="Proteomes" id="UP001056766"/>
    </source>
</evidence>
<name>A0A9E5DBX4_9EURY</name>
<evidence type="ECO:0000259" key="1">
    <source>
        <dbReference type="Pfam" id="PF07883"/>
    </source>
</evidence>
<dbReference type="InterPro" id="IPR013096">
    <property type="entry name" value="Cupin_2"/>
</dbReference>
<sequence>MKIRIQKIDDTEGLETPEGVMKPLLFGERLLCMHLEIPAGLEVSPHAHPTEGIIYCLSGELVVESGNETVTIGSGTAMLVPPDTVVGIKNQQNAPVNAILVSSPPSVKSVEELKNLLRHHDEGDKS</sequence>
<organism evidence="2 3">
    <name type="scientific">Methanococcoides seepicolus</name>
    <dbReference type="NCBI Taxonomy" id="2828780"/>
    <lineage>
        <taxon>Archaea</taxon>
        <taxon>Methanobacteriati</taxon>
        <taxon>Methanobacteriota</taxon>
        <taxon>Stenosarchaea group</taxon>
        <taxon>Methanomicrobia</taxon>
        <taxon>Methanosarcinales</taxon>
        <taxon>Methanosarcinaceae</taxon>
        <taxon>Methanococcoides</taxon>
    </lineage>
</organism>
<accession>A0A9E5DBX4</accession>
<dbReference type="PANTHER" id="PTHR37694">
    <property type="entry name" value="SLR8022 PROTEIN"/>
    <property type="match status" value="1"/>
</dbReference>
<feature type="domain" description="Cupin type-2" evidence="1">
    <location>
        <begin position="34"/>
        <end position="101"/>
    </location>
</feature>
<dbReference type="InterPro" id="IPR011051">
    <property type="entry name" value="RmlC_Cupin_sf"/>
</dbReference>
<dbReference type="Pfam" id="PF07883">
    <property type="entry name" value="Cupin_2"/>
    <property type="match status" value="1"/>
</dbReference>
<dbReference type="PANTHER" id="PTHR37694:SF1">
    <property type="entry name" value="SLR8022 PROTEIN"/>
    <property type="match status" value="1"/>
</dbReference>
<dbReference type="Proteomes" id="UP001056766">
    <property type="component" value="Unassembled WGS sequence"/>
</dbReference>